<accession>A0A921Q792</accession>
<organism evidence="1 2">
    <name type="scientific">Sorghum bicolor</name>
    <name type="common">Sorghum</name>
    <name type="synonym">Sorghum vulgare</name>
    <dbReference type="NCBI Taxonomy" id="4558"/>
    <lineage>
        <taxon>Eukaryota</taxon>
        <taxon>Viridiplantae</taxon>
        <taxon>Streptophyta</taxon>
        <taxon>Embryophyta</taxon>
        <taxon>Tracheophyta</taxon>
        <taxon>Spermatophyta</taxon>
        <taxon>Magnoliopsida</taxon>
        <taxon>Liliopsida</taxon>
        <taxon>Poales</taxon>
        <taxon>Poaceae</taxon>
        <taxon>PACMAD clade</taxon>
        <taxon>Panicoideae</taxon>
        <taxon>Andropogonodae</taxon>
        <taxon>Andropogoneae</taxon>
        <taxon>Sorghinae</taxon>
        <taxon>Sorghum</taxon>
    </lineage>
</organism>
<evidence type="ECO:0000313" key="2">
    <source>
        <dbReference type="Proteomes" id="UP000807115"/>
    </source>
</evidence>
<protein>
    <submittedName>
        <fullName evidence="1">Uncharacterized protein</fullName>
    </submittedName>
</protein>
<sequence>MCPSPTYITIQKHLALSPCFLHLSLSFSEPSFRLHLHPRPVSCFLSVLLQMCHRRSQPIRFLSLSSLSCALR</sequence>
<name>A0A921Q792_SORBI</name>
<dbReference type="Proteomes" id="UP000807115">
    <property type="component" value="Chromosome 10"/>
</dbReference>
<dbReference type="AlphaFoldDB" id="A0A921Q792"/>
<gene>
    <name evidence="1" type="ORF">BDA96_10G283800</name>
</gene>
<reference evidence="1" key="1">
    <citation type="journal article" date="2019" name="BMC Genomics">
        <title>A new reference genome for Sorghum bicolor reveals high levels of sequence similarity between sweet and grain genotypes: implications for the genetics of sugar metabolism.</title>
        <authorList>
            <person name="Cooper E.A."/>
            <person name="Brenton Z.W."/>
            <person name="Flinn B.S."/>
            <person name="Jenkins J."/>
            <person name="Shu S."/>
            <person name="Flowers D."/>
            <person name="Luo F."/>
            <person name="Wang Y."/>
            <person name="Xia P."/>
            <person name="Barry K."/>
            <person name="Daum C."/>
            <person name="Lipzen A."/>
            <person name="Yoshinaga Y."/>
            <person name="Schmutz J."/>
            <person name="Saski C."/>
            <person name="Vermerris W."/>
            <person name="Kresovich S."/>
        </authorList>
    </citation>
    <scope>NUCLEOTIDE SEQUENCE</scope>
</reference>
<comment type="caution">
    <text evidence="1">The sequence shown here is derived from an EMBL/GenBank/DDBJ whole genome shotgun (WGS) entry which is preliminary data.</text>
</comment>
<dbReference type="EMBL" id="CM027689">
    <property type="protein sequence ID" value="KAG0515497.1"/>
    <property type="molecule type" value="Genomic_DNA"/>
</dbReference>
<evidence type="ECO:0000313" key="1">
    <source>
        <dbReference type="EMBL" id="KAG0515497.1"/>
    </source>
</evidence>
<proteinExistence type="predicted"/>
<reference evidence="1" key="2">
    <citation type="submission" date="2020-10" db="EMBL/GenBank/DDBJ databases">
        <authorList>
            <person name="Cooper E.A."/>
            <person name="Brenton Z.W."/>
            <person name="Flinn B.S."/>
            <person name="Jenkins J."/>
            <person name="Shu S."/>
            <person name="Flowers D."/>
            <person name="Luo F."/>
            <person name="Wang Y."/>
            <person name="Xia P."/>
            <person name="Barry K."/>
            <person name="Daum C."/>
            <person name="Lipzen A."/>
            <person name="Yoshinaga Y."/>
            <person name="Schmutz J."/>
            <person name="Saski C."/>
            <person name="Vermerris W."/>
            <person name="Kresovich S."/>
        </authorList>
    </citation>
    <scope>NUCLEOTIDE SEQUENCE</scope>
</reference>